<accession>A0A165NN96</accession>
<organism evidence="2 3">
    <name type="scientific">Exidia glandulosa HHB12029</name>
    <dbReference type="NCBI Taxonomy" id="1314781"/>
    <lineage>
        <taxon>Eukaryota</taxon>
        <taxon>Fungi</taxon>
        <taxon>Dikarya</taxon>
        <taxon>Basidiomycota</taxon>
        <taxon>Agaricomycotina</taxon>
        <taxon>Agaricomycetes</taxon>
        <taxon>Auriculariales</taxon>
        <taxon>Exidiaceae</taxon>
        <taxon>Exidia</taxon>
    </lineage>
</organism>
<keyword evidence="1" id="KW-0812">Transmembrane</keyword>
<evidence type="ECO:0000313" key="3">
    <source>
        <dbReference type="Proteomes" id="UP000077266"/>
    </source>
</evidence>
<dbReference type="EMBL" id="KV425897">
    <property type="protein sequence ID" value="KZW00984.1"/>
    <property type="molecule type" value="Genomic_DNA"/>
</dbReference>
<feature type="transmembrane region" description="Helical" evidence="1">
    <location>
        <begin position="251"/>
        <end position="272"/>
    </location>
</feature>
<feature type="transmembrane region" description="Helical" evidence="1">
    <location>
        <begin position="181"/>
        <end position="203"/>
    </location>
</feature>
<keyword evidence="1" id="KW-1133">Transmembrane helix</keyword>
<feature type="transmembrane region" description="Helical" evidence="1">
    <location>
        <begin position="29"/>
        <end position="47"/>
    </location>
</feature>
<feature type="transmembrane region" description="Helical" evidence="1">
    <location>
        <begin position="223"/>
        <end position="245"/>
    </location>
</feature>
<gene>
    <name evidence="2" type="ORF">EXIGLDRAFT_830404</name>
</gene>
<evidence type="ECO:0000256" key="1">
    <source>
        <dbReference type="SAM" id="Phobius"/>
    </source>
</evidence>
<dbReference type="InParanoid" id="A0A165NN96"/>
<dbReference type="Proteomes" id="UP000077266">
    <property type="component" value="Unassembled WGS sequence"/>
</dbReference>
<reference evidence="2 3" key="1">
    <citation type="journal article" date="2016" name="Mol. Biol. Evol.">
        <title>Comparative Genomics of Early-Diverging Mushroom-Forming Fungi Provides Insights into the Origins of Lignocellulose Decay Capabilities.</title>
        <authorList>
            <person name="Nagy L.G."/>
            <person name="Riley R."/>
            <person name="Tritt A."/>
            <person name="Adam C."/>
            <person name="Daum C."/>
            <person name="Floudas D."/>
            <person name="Sun H."/>
            <person name="Yadav J.S."/>
            <person name="Pangilinan J."/>
            <person name="Larsson K.H."/>
            <person name="Matsuura K."/>
            <person name="Barry K."/>
            <person name="Labutti K."/>
            <person name="Kuo R."/>
            <person name="Ohm R.A."/>
            <person name="Bhattacharya S.S."/>
            <person name="Shirouzu T."/>
            <person name="Yoshinaga Y."/>
            <person name="Martin F.M."/>
            <person name="Grigoriev I.V."/>
            <person name="Hibbett D.S."/>
        </authorList>
    </citation>
    <scope>NUCLEOTIDE SEQUENCE [LARGE SCALE GENOMIC DNA]</scope>
    <source>
        <strain evidence="2 3">HHB12029</strain>
    </source>
</reference>
<proteinExistence type="predicted"/>
<dbReference type="AlphaFoldDB" id="A0A165NN96"/>
<sequence length="347" mass="38615">MDPSTSSVSALYAHSRADAFDFYANTIHALVYGVHATLFFICFIALVKRRRTHPRQSYAYIAYILTHFVFATTAFAAFSYIAQVAFVVRPSFPEGPHDYLMNSLSYWSLHVVYILYMCTSWLQDLLLIWRCCMFWNHNVYVLIVPFALVLASFATGSVYLVEIGRRGVTSTQSLPFHLFETYWAVEITTTTVITTMIAGKLIYTRCQLKTVIGKSQLKPYLTVAAMVIESGILFSVAALGFLVSYACQSPFQSVALCVVAQITSIAPLLIILRVAQGDSITQETSQEVTIELHISDDTASSVGEQCTTRSWTAPTLEEPQPHEVAGREANKVIHITSLDVSSRTIAV</sequence>
<protein>
    <submittedName>
        <fullName evidence="2">Uncharacterized protein</fullName>
    </submittedName>
</protein>
<feature type="transmembrane region" description="Helical" evidence="1">
    <location>
        <begin position="59"/>
        <end position="86"/>
    </location>
</feature>
<keyword evidence="1" id="KW-0472">Membrane</keyword>
<keyword evidence="3" id="KW-1185">Reference proteome</keyword>
<evidence type="ECO:0000313" key="2">
    <source>
        <dbReference type="EMBL" id="KZW00984.1"/>
    </source>
</evidence>
<feature type="transmembrane region" description="Helical" evidence="1">
    <location>
        <begin position="139"/>
        <end position="161"/>
    </location>
</feature>
<feature type="transmembrane region" description="Helical" evidence="1">
    <location>
        <begin position="106"/>
        <end position="127"/>
    </location>
</feature>
<dbReference type="OrthoDB" id="3346544at2759"/>
<name>A0A165NN96_EXIGL</name>